<evidence type="ECO:0000256" key="1">
    <source>
        <dbReference type="ARBA" id="ARBA00004141"/>
    </source>
</evidence>
<dbReference type="Pfam" id="PF03600">
    <property type="entry name" value="CitMHS"/>
    <property type="match status" value="1"/>
</dbReference>
<feature type="transmembrane region" description="Helical" evidence="7">
    <location>
        <begin position="468"/>
        <end position="486"/>
    </location>
</feature>
<keyword evidence="4" id="KW-0677">Repeat</keyword>
<feature type="transmembrane region" description="Helical" evidence="7">
    <location>
        <begin position="134"/>
        <end position="160"/>
    </location>
</feature>
<protein>
    <submittedName>
        <fullName evidence="9">SLC13 family permease</fullName>
    </submittedName>
</protein>
<feature type="transmembrane region" description="Helical" evidence="7">
    <location>
        <begin position="96"/>
        <end position="122"/>
    </location>
</feature>
<keyword evidence="6 7" id="KW-0472">Membrane</keyword>
<evidence type="ECO:0000256" key="7">
    <source>
        <dbReference type="SAM" id="Phobius"/>
    </source>
</evidence>
<dbReference type="PANTHER" id="PTHR43652">
    <property type="entry name" value="BASIC AMINO ACID ANTIPORTER YFCC-RELATED"/>
    <property type="match status" value="1"/>
</dbReference>
<evidence type="ECO:0000256" key="6">
    <source>
        <dbReference type="ARBA" id="ARBA00023136"/>
    </source>
</evidence>
<reference evidence="9 10" key="1">
    <citation type="submission" date="2021-03" db="EMBL/GenBank/DDBJ databases">
        <authorList>
            <person name="So Y."/>
        </authorList>
    </citation>
    <scope>NUCLEOTIDE SEQUENCE [LARGE SCALE GENOMIC DNA]</scope>
    <source>
        <strain evidence="9 10">SSH11</strain>
    </source>
</reference>
<dbReference type="InterPro" id="IPR006037">
    <property type="entry name" value="RCK_C"/>
</dbReference>
<feature type="transmembrane region" description="Helical" evidence="7">
    <location>
        <begin position="180"/>
        <end position="199"/>
    </location>
</feature>
<dbReference type="EMBL" id="JAGIZB010000007">
    <property type="protein sequence ID" value="MBP0444887.1"/>
    <property type="molecule type" value="Genomic_DNA"/>
</dbReference>
<name>A0ABS4AD01_9PROT</name>
<evidence type="ECO:0000256" key="4">
    <source>
        <dbReference type="ARBA" id="ARBA00022737"/>
    </source>
</evidence>
<evidence type="ECO:0000256" key="2">
    <source>
        <dbReference type="ARBA" id="ARBA00022448"/>
    </source>
</evidence>
<organism evidence="9 10">
    <name type="scientific">Pararoseomonas baculiformis</name>
    <dbReference type="NCBI Taxonomy" id="2820812"/>
    <lineage>
        <taxon>Bacteria</taxon>
        <taxon>Pseudomonadati</taxon>
        <taxon>Pseudomonadota</taxon>
        <taxon>Alphaproteobacteria</taxon>
        <taxon>Acetobacterales</taxon>
        <taxon>Acetobacteraceae</taxon>
        <taxon>Pararoseomonas</taxon>
    </lineage>
</organism>
<keyword evidence="10" id="KW-1185">Reference proteome</keyword>
<keyword evidence="3 7" id="KW-0812">Transmembrane</keyword>
<dbReference type="Proteomes" id="UP000681594">
    <property type="component" value="Unassembled WGS sequence"/>
</dbReference>
<feature type="transmembrane region" description="Helical" evidence="7">
    <location>
        <begin position="56"/>
        <end position="76"/>
    </location>
</feature>
<evidence type="ECO:0000313" key="9">
    <source>
        <dbReference type="EMBL" id="MBP0444887.1"/>
    </source>
</evidence>
<evidence type="ECO:0000259" key="8">
    <source>
        <dbReference type="PROSITE" id="PS51202"/>
    </source>
</evidence>
<gene>
    <name evidence="9" type="ORF">J8J14_08830</name>
</gene>
<accession>A0ABS4AD01</accession>
<dbReference type="InterPro" id="IPR036721">
    <property type="entry name" value="RCK_C_sf"/>
</dbReference>
<dbReference type="Gene3D" id="3.30.70.1450">
    <property type="entry name" value="Regulator of K+ conductance, C-terminal domain"/>
    <property type="match status" value="1"/>
</dbReference>
<dbReference type="PROSITE" id="PS51202">
    <property type="entry name" value="RCK_C"/>
    <property type="match status" value="1"/>
</dbReference>
<evidence type="ECO:0000313" key="10">
    <source>
        <dbReference type="Proteomes" id="UP000681594"/>
    </source>
</evidence>
<dbReference type="InterPro" id="IPR051679">
    <property type="entry name" value="DASS-Related_Transporters"/>
</dbReference>
<feature type="transmembrane region" description="Helical" evidence="7">
    <location>
        <begin position="498"/>
        <end position="519"/>
    </location>
</feature>
<comment type="caution">
    <text evidence="9">The sequence shown here is derived from an EMBL/GenBank/DDBJ whole genome shotgun (WGS) entry which is preliminary data.</text>
</comment>
<evidence type="ECO:0000256" key="5">
    <source>
        <dbReference type="ARBA" id="ARBA00022989"/>
    </source>
</evidence>
<proteinExistence type="predicted"/>
<feature type="transmembrane region" description="Helical" evidence="7">
    <location>
        <begin position="423"/>
        <end position="456"/>
    </location>
</feature>
<feature type="transmembrane region" description="Helical" evidence="7">
    <location>
        <begin position="7"/>
        <end position="24"/>
    </location>
</feature>
<keyword evidence="2" id="KW-0813">Transport</keyword>
<dbReference type="RefSeq" id="WP_209379144.1">
    <property type="nucleotide sequence ID" value="NZ_JAGIZB010000007.1"/>
</dbReference>
<dbReference type="InterPro" id="IPR004680">
    <property type="entry name" value="Cit_transptr-like_dom"/>
</dbReference>
<dbReference type="PANTHER" id="PTHR43652:SF2">
    <property type="entry name" value="BASIC AMINO ACID ANTIPORTER YFCC-RELATED"/>
    <property type="match status" value="1"/>
</dbReference>
<feature type="domain" description="RCK C-terminal" evidence="8">
    <location>
        <begin position="320"/>
        <end position="406"/>
    </location>
</feature>
<evidence type="ECO:0000256" key="3">
    <source>
        <dbReference type="ARBA" id="ARBA00022692"/>
    </source>
</evidence>
<dbReference type="SUPFAM" id="SSF116726">
    <property type="entry name" value="TrkA C-terminal domain-like"/>
    <property type="match status" value="1"/>
</dbReference>
<keyword evidence="5 7" id="KW-1133">Transmembrane helix</keyword>
<comment type="subcellular location">
    <subcellularLocation>
        <location evidence="1">Membrane</location>
        <topology evidence="1">Multi-pass membrane protein</topology>
    </subcellularLocation>
</comment>
<feature type="transmembrane region" description="Helical" evidence="7">
    <location>
        <begin position="30"/>
        <end position="49"/>
    </location>
</feature>
<sequence>MTLDQGLAFALMAVTIGFFLWGRFAYDAVALGALLGGVVLGIIPLDKAFEGFSDDVVVIVAAALVISHAVARSGAVETIMRPVTPRLRTAAVQVPVLAGATMVLAMVTKNVGALAILMPVAFQLARRTGTPPAALLMPMAFAAMVGGVVTLVGTSPNIIMSRVREELTGEPFRMFDYTPVGLGICVVSLLFLAVGWRLLPGGRRGASSMEAAFNIGQYTVEARVPEEGTAIGMTVAELEALSEGEVRVSSILAPKEAALVEADVEGRPALPSITSLASEAPSPERRLAIGEGLMLRGEAAELERLVAEAGLVLAGDAPVPDDPNTDEDDMRVVEGVVTGESPLVGRTPAALTLRSRHGVSLLAVSRRGEQAIRTKLSQIRLRVGDVVLLRGLAATMPDNLGELRVLPLAERGMALGQGRRSWIPLAVLAVAMLLVAFGMLPIAVAFFGAVVALFVFRVITTREAYEAVDWPVVVLLAALIPVSGAIQNTGGTDLLAGWLTGAVEGLPALAALAVTMVLAMAVTPFLNNAATVLVMGPISATLASKLGLNPDPFLMAVALGAACDFLTPIGHQCNTLVMGPGGYRFGDYPRLGLPLSIIVVIVGVPLIAYFWPLAPR</sequence>
<feature type="transmembrane region" description="Helical" evidence="7">
    <location>
        <begin position="591"/>
        <end position="611"/>
    </location>
</feature>
<feature type="transmembrane region" description="Helical" evidence="7">
    <location>
        <begin position="525"/>
        <end position="546"/>
    </location>
</feature>